<evidence type="ECO:0000313" key="1">
    <source>
        <dbReference type="EMBL" id="UWX56435.1"/>
    </source>
</evidence>
<dbReference type="EMBL" id="CP104205">
    <property type="protein sequence ID" value="UWX56435.1"/>
    <property type="molecule type" value="Genomic_DNA"/>
</dbReference>
<gene>
    <name evidence="1" type="ORF">NYZ99_09730</name>
</gene>
<keyword evidence="2" id="KW-1185">Reference proteome</keyword>
<name>A0ABY5YE88_9FLAO</name>
<evidence type="ECO:0008006" key="3">
    <source>
        <dbReference type="Google" id="ProtNLM"/>
    </source>
</evidence>
<accession>A0ABY5YE88</accession>
<dbReference type="RefSeq" id="WP_260575071.1">
    <property type="nucleotide sequence ID" value="NZ_CP104205.1"/>
</dbReference>
<dbReference type="Proteomes" id="UP001059209">
    <property type="component" value="Chromosome"/>
</dbReference>
<reference evidence="1" key="1">
    <citation type="submission" date="2022-09" db="EMBL/GenBank/DDBJ databases">
        <title>Maribacter litopenaei sp. nov., isolated from the intestinal tract of the Pacific White Shrimp, Litopenaeus vannamei.</title>
        <authorList>
            <person name="Kim S.Y."/>
            <person name="Hwang C.Y."/>
        </authorList>
    </citation>
    <scope>NUCLEOTIDE SEQUENCE</scope>
    <source>
        <strain evidence="1">HL-LV01</strain>
    </source>
</reference>
<organism evidence="1 2">
    <name type="scientific">Maribacter litopenaei</name>
    <dbReference type="NCBI Taxonomy" id="2976127"/>
    <lineage>
        <taxon>Bacteria</taxon>
        <taxon>Pseudomonadati</taxon>
        <taxon>Bacteroidota</taxon>
        <taxon>Flavobacteriia</taxon>
        <taxon>Flavobacteriales</taxon>
        <taxon>Flavobacteriaceae</taxon>
        <taxon>Maribacter</taxon>
    </lineage>
</organism>
<evidence type="ECO:0000313" key="2">
    <source>
        <dbReference type="Proteomes" id="UP001059209"/>
    </source>
</evidence>
<protein>
    <recommendedName>
        <fullName evidence="3">Polymer-forming protein</fullName>
    </recommendedName>
</protein>
<proteinExistence type="predicted"/>
<sequence>MTIYGDLNIEDGATVEFLGNNSMANIFGSVNKSGNATVTGTFLDVKDKF</sequence>